<dbReference type="SUPFAM" id="SSF56112">
    <property type="entry name" value="Protein kinase-like (PK-like)"/>
    <property type="match status" value="1"/>
</dbReference>
<evidence type="ECO:0000313" key="1">
    <source>
        <dbReference type="EMBL" id="KAK6350234.1"/>
    </source>
</evidence>
<reference evidence="1 2" key="1">
    <citation type="submission" date="2019-10" db="EMBL/GenBank/DDBJ databases">
        <authorList>
            <person name="Palmer J.M."/>
        </authorList>
    </citation>
    <scope>NUCLEOTIDE SEQUENCE [LARGE SCALE GENOMIC DNA]</scope>
    <source>
        <strain evidence="1 2">TWF696</strain>
    </source>
</reference>
<keyword evidence="2" id="KW-1185">Reference proteome</keyword>
<dbReference type="Proteomes" id="UP001375240">
    <property type="component" value="Unassembled WGS sequence"/>
</dbReference>
<dbReference type="InterPro" id="IPR011009">
    <property type="entry name" value="Kinase-like_dom_sf"/>
</dbReference>
<comment type="caution">
    <text evidence="1">The sequence shown here is derived from an EMBL/GenBank/DDBJ whole genome shotgun (WGS) entry which is preliminary data.</text>
</comment>
<evidence type="ECO:0000313" key="2">
    <source>
        <dbReference type="Proteomes" id="UP001375240"/>
    </source>
</evidence>
<evidence type="ECO:0008006" key="3">
    <source>
        <dbReference type="Google" id="ProtNLM"/>
    </source>
</evidence>
<dbReference type="EMBL" id="JAVHNQ010000004">
    <property type="protein sequence ID" value="KAK6350234.1"/>
    <property type="molecule type" value="Genomic_DNA"/>
</dbReference>
<dbReference type="AlphaFoldDB" id="A0AAV9UZH3"/>
<gene>
    <name evidence="1" type="ORF">TWF696_006470</name>
</gene>
<dbReference type="InterPro" id="IPR051678">
    <property type="entry name" value="AGP_Transferase"/>
</dbReference>
<name>A0AAV9UZH3_9PEZI</name>
<accession>A0AAV9UZH3</accession>
<sequence length="331" mass="38034">MPGMDWKLELPYCVPESELPAPLPTIAEIAAGDVIIDHNGVTVARVGPHFIVKYGEVRQLSLIEGENMIFVRKSTNGKVKVPKVYALYTERNPLFTDPTRPPIVDPFTPPPDKGTSSLADQNYIVMEYIEGSTTLKDAWPSLTDHEKRAIATQLKKYFGYLHEIPHSGYYGSIGKRALTFGMFWTPIPDPLINGPFATEEDLNEGLALKYMQQCDYRSVYKQEFYRLAMRNVFKGHPPRFTHLDFRGKNILIKRLPAGDAGGQELDARTPEFEVTLIDWEFAGWLPDHWEYSMAMLGQNFQDDWPVWVRRVLEPFDAEFPWLQMLMEELWS</sequence>
<dbReference type="PANTHER" id="PTHR21310">
    <property type="entry name" value="AMINOGLYCOSIDE PHOSPHOTRANSFERASE-RELATED-RELATED"/>
    <property type="match status" value="1"/>
</dbReference>
<dbReference type="PANTHER" id="PTHR21310:SF48">
    <property type="entry name" value="AMINOGLYCOSIDE PHOSPHOTRANSFERASE DOMAIN-CONTAINING PROTEIN"/>
    <property type="match status" value="1"/>
</dbReference>
<protein>
    <recommendedName>
        <fullName evidence="3">Aminoglycoside phosphotransferase domain-containing protein</fullName>
    </recommendedName>
</protein>
<organism evidence="1 2">
    <name type="scientific">Orbilia brochopaga</name>
    <dbReference type="NCBI Taxonomy" id="3140254"/>
    <lineage>
        <taxon>Eukaryota</taxon>
        <taxon>Fungi</taxon>
        <taxon>Dikarya</taxon>
        <taxon>Ascomycota</taxon>
        <taxon>Pezizomycotina</taxon>
        <taxon>Orbiliomycetes</taxon>
        <taxon>Orbiliales</taxon>
        <taxon>Orbiliaceae</taxon>
        <taxon>Orbilia</taxon>
    </lineage>
</organism>
<proteinExistence type="predicted"/>